<dbReference type="RefSeq" id="WP_185254938.1">
    <property type="nucleotide sequence ID" value="NZ_JACKXE010000002.1"/>
</dbReference>
<dbReference type="EMBL" id="JACKXE010000002">
    <property type="protein sequence ID" value="MBB6629624.1"/>
    <property type="molecule type" value="Genomic_DNA"/>
</dbReference>
<gene>
    <name evidence="1" type="ORF">H5V45_20060</name>
</gene>
<proteinExistence type="predicted"/>
<sequence length="177" mass="18691">MTLPASTLPRVLLAVLVLTLVVTGAATAASLLRGPPSPRLAASVPQDRGEPGALEVLHAWDARRAAAWAAGDVGALRALYVPGARAGRRDVAMLRAWERRDVRVRGLRMQVLAVRVLARSGHRLVLLVTDRLAGGTAVRGSLRTPLPRDRATTRRIAFSASGGRWRVAAVGPAPPTG</sequence>
<keyword evidence="2" id="KW-1185">Reference proteome</keyword>
<evidence type="ECO:0000313" key="2">
    <source>
        <dbReference type="Proteomes" id="UP000523955"/>
    </source>
</evidence>
<evidence type="ECO:0000313" key="1">
    <source>
        <dbReference type="EMBL" id="MBB6629624.1"/>
    </source>
</evidence>
<evidence type="ECO:0008006" key="3">
    <source>
        <dbReference type="Google" id="ProtNLM"/>
    </source>
</evidence>
<accession>A0A7X0VCB7</accession>
<dbReference type="AlphaFoldDB" id="A0A7X0VCB7"/>
<protein>
    <recommendedName>
        <fullName evidence="3">SnoaL-like domain-containing protein</fullName>
    </recommendedName>
</protein>
<reference evidence="1 2" key="1">
    <citation type="submission" date="2020-08" db="EMBL/GenBank/DDBJ databases">
        <authorList>
            <person name="Seo M.-J."/>
        </authorList>
    </citation>
    <scope>NUCLEOTIDE SEQUENCE [LARGE SCALE GENOMIC DNA]</scope>
    <source>
        <strain evidence="1 2">KIGAM211</strain>
    </source>
</reference>
<organism evidence="1 2">
    <name type="scientific">Nocardioides luti</name>
    <dbReference type="NCBI Taxonomy" id="2761101"/>
    <lineage>
        <taxon>Bacteria</taxon>
        <taxon>Bacillati</taxon>
        <taxon>Actinomycetota</taxon>
        <taxon>Actinomycetes</taxon>
        <taxon>Propionibacteriales</taxon>
        <taxon>Nocardioidaceae</taxon>
        <taxon>Nocardioides</taxon>
    </lineage>
</organism>
<comment type="caution">
    <text evidence="1">The sequence shown here is derived from an EMBL/GenBank/DDBJ whole genome shotgun (WGS) entry which is preliminary data.</text>
</comment>
<name>A0A7X0VCB7_9ACTN</name>
<dbReference type="Proteomes" id="UP000523955">
    <property type="component" value="Unassembled WGS sequence"/>
</dbReference>